<dbReference type="InterPro" id="IPR007197">
    <property type="entry name" value="rSAM"/>
</dbReference>
<dbReference type="OrthoDB" id="9808022at2"/>
<evidence type="ECO:0000256" key="14">
    <source>
        <dbReference type="ARBA" id="ARBA00048321"/>
    </source>
</evidence>
<evidence type="ECO:0000256" key="10">
    <source>
        <dbReference type="ARBA" id="ARBA00023004"/>
    </source>
</evidence>
<evidence type="ECO:0000256" key="2">
    <source>
        <dbReference type="ARBA" id="ARBA00004785"/>
    </source>
</evidence>
<dbReference type="CDD" id="cd01335">
    <property type="entry name" value="Radical_SAM"/>
    <property type="match status" value="1"/>
</dbReference>
<feature type="binding site" evidence="16">
    <location>
        <position position="54"/>
    </location>
    <ligand>
        <name>S-adenosyl-L-methionine</name>
        <dbReference type="ChEBI" id="CHEBI:59789"/>
        <label>1</label>
    </ligand>
</feature>
<keyword evidence="9 15" id="KW-0560">Oxidoreductase</keyword>
<comment type="pathway">
    <text evidence="2 15">Porphyrin-containing compound metabolism; protoporphyrin-IX biosynthesis; protoporphyrinogen-IX from coproporphyrinogen-III (AdoMet route): step 1/1.</text>
</comment>
<name>A0A3S1JH51_9BACT</name>
<dbReference type="GO" id="GO:0006782">
    <property type="term" value="P:protoporphyrinogen IX biosynthetic process"/>
    <property type="evidence" value="ECO:0007669"/>
    <property type="project" value="TreeGrafter"/>
</dbReference>
<comment type="function">
    <text evidence="13">Involved in the heme biosynthesis. Catalyzes the anaerobic oxidative decarboxylation of propionate groups of rings A and B of coproporphyrinogen III to yield the vinyl groups in protoporphyrinogen IX.</text>
</comment>
<dbReference type="InterPro" id="IPR023404">
    <property type="entry name" value="rSAM_horseshoe"/>
</dbReference>
<keyword evidence="6 15" id="KW-0963">Cytoplasm</keyword>
<reference evidence="18" key="1">
    <citation type="submission" date="2020-05" db="EMBL/GenBank/DDBJ databases">
        <title>Chitinophaga laudate sp. nov., isolated from a tropical peat swamp.</title>
        <authorList>
            <person name="Goh C.B.S."/>
            <person name="Lee M.S."/>
            <person name="Parimannan S."/>
            <person name="Pasbakhsh P."/>
            <person name="Yule C.M."/>
            <person name="Rajandas H."/>
            <person name="Loke S."/>
            <person name="Croft L."/>
            <person name="Tan J.B.L."/>
        </authorList>
    </citation>
    <scope>NUCLEOTIDE SEQUENCE</scope>
    <source>
        <strain evidence="18">Mgbs1</strain>
    </source>
</reference>
<evidence type="ECO:0000256" key="7">
    <source>
        <dbReference type="ARBA" id="ARBA00022691"/>
    </source>
</evidence>
<dbReference type="GO" id="GO:0005737">
    <property type="term" value="C:cytoplasm"/>
    <property type="evidence" value="ECO:0007669"/>
    <property type="project" value="UniProtKB-SubCell"/>
</dbReference>
<dbReference type="InterPro" id="IPR006638">
    <property type="entry name" value="Elp3/MiaA/NifB-like_rSAM"/>
</dbReference>
<feature type="binding site" evidence="16">
    <location>
        <position position="111"/>
    </location>
    <ligand>
        <name>S-adenosyl-L-methionine</name>
        <dbReference type="ChEBI" id="CHEBI:59789"/>
        <label>1</label>
    </ligand>
</feature>
<dbReference type="PROSITE" id="PS51918">
    <property type="entry name" value="RADICAL_SAM"/>
    <property type="match status" value="1"/>
</dbReference>
<comment type="catalytic activity">
    <reaction evidence="14 15">
        <text>coproporphyrinogen III + 2 S-adenosyl-L-methionine = protoporphyrinogen IX + 2 5'-deoxyadenosine + 2 L-methionine + 2 CO2</text>
        <dbReference type="Rhea" id="RHEA:15425"/>
        <dbReference type="ChEBI" id="CHEBI:16526"/>
        <dbReference type="ChEBI" id="CHEBI:17319"/>
        <dbReference type="ChEBI" id="CHEBI:57307"/>
        <dbReference type="ChEBI" id="CHEBI:57309"/>
        <dbReference type="ChEBI" id="CHEBI:57844"/>
        <dbReference type="ChEBI" id="CHEBI:59789"/>
        <dbReference type="EC" id="1.3.98.3"/>
    </reaction>
</comment>
<dbReference type="Gene3D" id="3.80.30.20">
    <property type="entry name" value="tm_1862 like domain"/>
    <property type="match status" value="1"/>
</dbReference>
<dbReference type="SFLD" id="SFLDG01065">
    <property type="entry name" value="anaerobic_coproporphyrinogen-I"/>
    <property type="match status" value="1"/>
</dbReference>
<dbReference type="PIRSF" id="PIRSF000167">
    <property type="entry name" value="HemN"/>
    <property type="match status" value="1"/>
</dbReference>
<keyword evidence="10 15" id="KW-0408">Iron</keyword>
<feature type="binding site" evidence="16">
    <location>
        <position position="144"/>
    </location>
    <ligand>
        <name>S-adenosyl-L-methionine</name>
        <dbReference type="ChEBI" id="CHEBI:59789"/>
        <label>1</label>
    </ligand>
</feature>
<dbReference type="EC" id="1.3.98.3" evidence="15"/>
<dbReference type="InterPro" id="IPR034505">
    <property type="entry name" value="Coproporphyrinogen-III_oxidase"/>
</dbReference>
<gene>
    <name evidence="18" type="primary">hemN</name>
    <name evidence="18" type="ORF">ECE50_021270</name>
</gene>
<evidence type="ECO:0000256" key="8">
    <source>
        <dbReference type="ARBA" id="ARBA00022723"/>
    </source>
</evidence>
<evidence type="ECO:0000256" key="9">
    <source>
        <dbReference type="ARBA" id="ARBA00023002"/>
    </source>
</evidence>
<evidence type="ECO:0000256" key="12">
    <source>
        <dbReference type="ARBA" id="ARBA00023244"/>
    </source>
</evidence>
<keyword evidence="19" id="KW-1185">Reference proteome</keyword>
<evidence type="ECO:0000256" key="5">
    <source>
        <dbReference type="ARBA" id="ARBA00022485"/>
    </source>
</evidence>
<comment type="subcellular location">
    <subcellularLocation>
        <location evidence="1 15">Cytoplasm</location>
    </subcellularLocation>
</comment>
<keyword evidence="11 15" id="KW-0411">Iron-sulfur</keyword>
<protein>
    <recommendedName>
        <fullName evidence="15">Coproporphyrinogen-III oxidase</fullName>
        <ecNumber evidence="15">1.3.98.3</ecNumber>
    </recommendedName>
</protein>
<comment type="cofactor">
    <cofactor evidence="15 17">
        <name>[4Fe-4S] cluster</name>
        <dbReference type="ChEBI" id="CHEBI:49883"/>
    </cofactor>
    <text evidence="15 17">Binds 1 [4Fe-4S] cluster. The cluster is coordinated with 3 cysteines and an exchangeable S-adenosyl-L-methionine.</text>
</comment>
<accession>A0A3S1JH51</accession>
<evidence type="ECO:0000256" key="16">
    <source>
        <dbReference type="PIRSR" id="PIRSR000167-1"/>
    </source>
</evidence>
<dbReference type="GO" id="GO:0051989">
    <property type="term" value="F:coproporphyrinogen dehydrogenase activity"/>
    <property type="evidence" value="ECO:0007669"/>
    <property type="project" value="UniProtKB-EC"/>
</dbReference>
<dbReference type="EMBL" id="RIAR02000001">
    <property type="protein sequence ID" value="NSL89386.1"/>
    <property type="molecule type" value="Genomic_DNA"/>
</dbReference>
<dbReference type="PANTHER" id="PTHR13932:SF6">
    <property type="entry name" value="OXYGEN-INDEPENDENT COPROPORPHYRINOGEN III OXIDASE"/>
    <property type="match status" value="1"/>
</dbReference>
<dbReference type="PANTHER" id="PTHR13932">
    <property type="entry name" value="COPROPORPHYRINIGEN III OXIDASE"/>
    <property type="match status" value="1"/>
</dbReference>
<comment type="caution">
    <text evidence="18">The sequence shown here is derived from an EMBL/GenBank/DDBJ whole genome shotgun (WGS) entry which is preliminary data.</text>
</comment>
<dbReference type="SUPFAM" id="SSF102114">
    <property type="entry name" value="Radical SAM enzymes"/>
    <property type="match status" value="1"/>
</dbReference>
<dbReference type="Proteomes" id="UP000281028">
    <property type="component" value="Unassembled WGS sequence"/>
</dbReference>
<dbReference type="GO" id="GO:0051539">
    <property type="term" value="F:4 iron, 4 sulfur cluster binding"/>
    <property type="evidence" value="ECO:0007669"/>
    <property type="project" value="UniProtKB-KW"/>
</dbReference>
<feature type="binding site" evidence="16">
    <location>
        <position position="242"/>
    </location>
    <ligand>
        <name>S-adenosyl-L-methionine</name>
        <dbReference type="ChEBI" id="CHEBI:59789"/>
        <label>2</label>
    </ligand>
</feature>
<dbReference type="Gene3D" id="1.10.10.920">
    <property type="match status" value="1"/>
</dbReference>
<evidence type="ECO:0000256" key="17">
    <source>
        <dbReference type="PIRSR" id="PIRSR000167-2"/>
    </source>
</evidence>
<evidence type="ECO:0000256" key="4">
    <source>
        <dbReference type="ARBA" id="ARBA00011245"/>
    </source>
</evidence>
<feature type="binding site" evidence="16">
    <location>
        <begin position="66"/>
        <end position="68"/>
    </location>
    <ligand>
        <name>S-adenosyl-L-methionine</name>
        <dbReference type="ChEBI" id="CHEBI:59789"/>
        <label>2</label>
    </ligand>
</feature>
<evidence type="ECO:0000313" key="18">
    <source>
        <dbReference type="EMBL" id="NSL89386.1"/>
    </source>
</evidence>
<keyword evidence="7 15" id="KW-0949">S-adenosyl-L-methionine</keyword>
<comment type="subunit">
    <text evidence="4">Monomer.</text>
</comment>
<keyword evidence="8 15" id="KW-0479">Metal-binding</keyword>
<evidence type="ECO:0000256" key="11">
    <source>
        <dbReference type="ARBA" id="ARBA00023014"/>
    </source>
</evidence>
<feature type="binding site" evidence="16">
    <location>
        <begin position="112"/>
        <end position="113"/>
    </location>
    <ligand>
        <name>S-adenosyl-L-methionine</name>
        <dbReference type="ChEBI" id="CHEBI:59789"/>
        <label>2</label>
    </ligand>
</feature>
<dbReference type="AlphaFoldDB" id="A0A3S1JH51"/>
<feature type="binding site" evidence="17">
    <location>
        <position position="67"/>
    </location>
    <ligand>
        <name>[4Fe-4S] cluster</name>
        <dbReference type="ChEBI" id="CHEBI:49883"/>
        <note>4Fe-4S-S-AdoMet</note>
    </ligand>
</feature>
<organism evidence="18 19">
    <name type="scientific">Chitinophaga solisilvae</name>
    <dbReference type="NCBI Taxonomy" id="1233460"/>
    <lineage>
        <taxon>Bacteria</taxon>
        <taxon>Pseudomonadati</taxon>
        <taxon>Bacteroidota</taxon>
        <taxon>Chitinophagia</taxon>
        <taxon>Chitinophagales</taxon>
        <taxon>Chitinophagaceae</taxon>
        <taxon>Chitinophaga</taxon>
    </lineage>
</organism>
<keyword evidence="12 15" id="KW-0627">Porphyrin biosynthesis</keyword>
<evidence type="ECO:0000256" key="15">
    <source>
        <dbReference type="PIRNR" id="PIRNR000167"/>
    </source>
</evidence>
<dbReference type="InterPro" id="IPR058240">
    <property type="entry name" value="rSAM_sf"/>
</dbReference>
<proteinExistence type="inferred from homology"/>
<feature type="binding site" evidence="16">
    <location>
        <position position="183"/>
    </location>
    <ligand>
        <name>S-adenosyl-L-methionine</name>
        <dbReference type="ChEBI" id="CHEBI:59789"/>
        <label>2</label>
    </ligand>
</feature>
<evidence type="ECO:0000256" key="6">
    <source>
        <dbReference type="ARBA" id="ARBA00022490"/>
    </source>
</evidence>
<dbReference type="SMART" id="SM00729">
    <property type="entry name" value="Elp3"/>
    <property type="match status" value="1"/>
</dbReference>
<comment type="similarity">
    <text evidence="3 15">Belongs to the anaerobic coproporphyrinogen-III oxidase family.</text>
</comment>
<feature type="binding site" evidence="16">
    <location>
        <position position="208"/>
    </location>
    <ligand>
        <name>S-adenosyl-L-methionine</name>
        <dbReference type="ChEBI" id="CHEBI:59789"/>
        <label>2</label>
    </ligand>
</feature>
<feature type="binding site" evidence="17">
    <location>
        <position position="64"/>
    </location>
    <ligand>
        <name>[4Fe-4S] cluster</name>
        <dbReference type="ChEBI" id="CHEBI:49883"/>
        <note>4Fe-4S-S-AdoMet</note>
    </ligand>
</feature>
<keyword evidence="5 15" id="KW-0004">4Fe-4S</keyword>
<dbReference type="NCBIfam" id="TIGR00538">
    <property type="entry name" value="hemN"/>
    <property type="match status" value="1"/>
</dbReference>
<evidence type="ECO:0000256" key="1">
    <source>
        <dbReference type="ARBA" id="ARBA00004496"/>
    </source>
</evidence>
<feature type="binding site" evidence="17">
    <location>
        <position position="60"/>
    </location>
    <ligand>
        <name>[4Fe-4S] cluster</name>
        <dbReference type="ChEBI" id="CHEBI:49883"/>
        <note>4Fe-4S-S-AdoMet</note>
    </ligand>
</feature>
<feature type="binding site" evidence="16">
    <location>
        <position position="171"/>
    </location>
    <ligand>
        <name>S-adenosyl-L-methionine</name>
        <dbReference type="ChEBI" id="CHEBI:59789"/>
        <label>2</label>
    </ligand>
</feature>
<dbReference type="InterPro" id="IPR004558">
    <property type="entry name" value="Coprogen_oxidase_HemN"/>
</dbReference>
<feature type="binding site" evidence="16">
    <location>
        <position position="329"/>
    </location>
    <ligand>
        <name>S-adenosyl-L-methionine</name>
        <dbReference type="ChEBI" id="CHEBI:59789"/>
        <label>1</label>
    </ligand>
</feature>
<evidence type="ECO:0000256" key="3">
    <source>
        <dbReference type="ARBA" id="ARBA00005493"/>
    </source>
</evidence>
<dbReference type="GO" id="GO:0004109">
    <property type="term" value="F:coproporphyrinogen oxidase activity"/>
    <property type="evidence" value="ECO:0007669"/>
    <property type="project" value="InterPro"/>
</dbReference>
<dbReference type="Pfam" id="PF04055">
    <property type="entry name" value="Radical_SAM"/>
    <property type="match status" value="1"/>
</dbReference>
<evidence type="ECO:0000313" key="19">
    <source>
        <dbReference type="Proteomes" id="UP000281028"/>
    </source>
</evidence>
<sequence length="453" mass="51812">MMNLIRKYNVAAPRYTSYPTVPYWDENSFALEQWKALLKKSFREYNQREGISLYIHLPFCEKLCTYCGCNKHITVNHAVEVPYIQALLQEWQLYINTFEGKPRIREIHLGGGTPTFFSAENLQMLLDGIYQHATLLPDAALGFEGHPGNTTPEHLQTLYNLGFRRISLGIQDFDIRVQEIINRVQPFEMVAEVVKHARATGFSAINFDLIYGLPLQTACGMQDTIDKVMQLRPDRISFYSYAHVPWIKGVGQRRYSEADLPKDEEKRRLYELGKKLFARNGYTEIGMDHFALPGDELFIAAAKGQLHRNFMGYTVSHTSLLVGLGASSIGDNGYAYVQNEKQVAAWQTMVNNGRFPVVRGHMLSEEDILLRGHIRNLMCTFETSWRKADTQCDAIMEGLQRLQELEQDGLVSVVPDKVVVTPEGKPFIRNICMAFDARLWRKLPDSQLFSKAI</sequence>
<evidence type="ECO:0000256" key="13">
    <source>
        <dbReference type="ARBA" id="ARBA00024295"/>
    </source>
</evidence>
<dbReference type="GO" id="GO:0046872">
    <property type="term" value="F:metal ion binding"/>
    <property type="evidence" value="ECO:0007669"/>
    <property type="project" value="UniProtKB-KW"/>
</dbReference>
<dbReference type="SFLD" id="SFLDS00029">
    <property type="entry name" value="Radical_SAM"/>
    <property type="match status" value="1"/>
</dbReference>